<keyword evidence="2" id="KW-1015">Disulfide bond</keyword>
<keyword evidence="6" id="KW-1185">Reference proteome</keyword>
<dbReference type="InterPro" id="IPR006558">
    <property type="entry name" value="LamG-like"/>
</dbReference>
<organism evidence="5 6">
    <name type="scientific">Desmophyllum pertusum</name>
    <dbReference type="NCBI Taxonomy" id="174260"/>
    <lineage>
        <taxon>Eukaryota</taxon>
        <taxon>Metazoa</taxon>
        <taxon>Cnidaria</taxon>
        <taxon>Anthozoa</taxon>
        <taxon>Hexacorallia</taxon>
        <taxon>Scleractinia</taxon>
        <taxon>Caryophylliina</taxon>
        <taxon>Caryophylliidae</taxon>
        <taxon>Desmophyllum</taxon>
    </lineage>
</organism>
<dbReference type="InterPro" id="IPR050111">
    <property type="entry name" value="C-type_lectin/snaclec_domain"/>
</dbReference>
<dbReference type="Proteomes" id="UP001163046">
    <property type="component" value="Unassembled WGS sequence"/>
</dbReference>
<feature type="domain" description="C-type lectin" evidence="4">
    <location>
        <begin position="209"/>
        <end position="273"/>
    </location>
</feature>
<dbReference type="OrthoDB" id="5987410at2759"/>
<feature type="signal peptide" evidence="3">
    <location>
        <begin position="1"/>
        <end position="20"/>
    </location>
</feature>
<evidence type="ECO:0000313" key="5">
    <source>
        <dbReference type="EMBL" id="KAJ7344109.1"/>
    </source>
</evidence>
<evidence type="ECO:0000259" key="4">
    <source>
        <dbReference type="PROSITE" id="PS50041"/>
    </source>
</evidence>
<evidence type="ECO:0000256" key="3">
    <source>
        <dbReference type="SAM" id="SignalP"/>
    </source>
</evidence>
<dbReference type="Gene3D" id="3.10.100.10">
    <property type="entry name" value="Mannose-Binding Protein A, subunit A"/>
    <property type="match status" value="1"/>
</dbReference>
<comment type="caution">
    <text evidence="5">The sequence shown here is derived from an EMBL/GenBank/DDBJ whole genome shotgun (WGS) entry which is preliminary data.</text>
</comment>
<evidence type="ECO:0000313" key="6">
    <source>
        <dbReference type="Proteomes" id="UP001163046"/>
    </source>
</evidence>
<feature type="chain" id="PRO_5040807650" description="C-type lectin domain-containing protein" evidence="3">
    <location>
        <begin position="21"/>
        <end position="276"/>
    </location>
</feature>
<gene>
    <name evidence="5" type="ORF">OS493_040325</name>
</gene>
<dbReference type="Gene3D" id="2.60.120.200">
    <property type="match status" value="1"/>
</dbReference>
<dbReference type="EMBL" id="MU827644">
    <property type="protein sequence ID" value="KAJ7344109.1"/>
    <property type="molecule type" value="Genomic_DNA"/>
</dbReference>
<protein>
    <recommendedName>
        <fullName evidence="4">C-type lectin domain-containing protein</fullName>
    </recommendedName>
</protein>
<proteinExistence type="predicted"/>
<dbReference type="SUPFAM" id="SSF49899">
    <property type="entry name" value="Concanavalin A-like lectins/glucanases"/>
    <property type="match status" value="1"/>
</dbReference>
<evidence type="ECO:0000256" key="1">
    <source>
        <dbReference type="ARBA" id="ARBA00022729"/>
    </source>
</evidence>
<dbReference type="SUPFAM" id="SSF56436">
    <property type="entry name" value="C-type lectin-like"/>
    <property type="match status" value="1"/>
</dbReference>
<dbReference type="InterPro" id="IPR018378">
    <property type="entry name" value="C-type_lectin_CS"/>
</dbReference>
<dbReference type="SMART" id="SM00560">
    <property type="entry name" value="LamGL"/>
    <property type="match status" value="1"/>
</dbReference>
<accession>A0A9W9YGY7</accession>
<dbReference type="PROSITE" id="PS50041">
    <property type="entry name" value="C_TYPE_LECTIN_2"/>
    <property type="match status" value="1"/>
</dbReference>
<reference evidence="5" key="1">
    <citation type="submission" date="2023-01" db="EMBL/GenBank/DDBJ databases">
        <title>Genome assembly of the deep-sea coral Lophelia pertusa.</title>
        <authorList>
            <person name="Herrera S."/>
            <person name="Cordes E."/>
        </authorList>
    </citation>
    <scope>NUCLEOTIDE SEQUENCE</scope>
    <source>
        <strain evidence="5">USNM1676648</strain>
        <tissue evidence="5">Polyp</tissue>
    </source>
</reference>
<dbReference type="InterPro" id="IPR001304">
    <property type="entry name" value="C-type_lectin-like"/>
</dbReference>
<sequence length="276" mass="31382">MMNSLAVLIQITAVFYPLNSLEKGARYEEEDGFKSLYLNGTAYATTPAVDFGKTSFTMASWVKLQSPDQHPATIYGYWDDPALFLFDAYAFTKLRFQMINSKRKPKPSINEGSPPIDEWFHAAAIWDQNENTAHLYLNGQEVGSQRVPSDTYLKESSQPRYDIGLKRDGSDTLKGYLRNLIIIGKALTYEELDNTTGITDPNNELLDGVWIGLNDVNTEGTFRWPDNTHVTYTKWASNQPDNQYDYQDCVEMTVDEGTWDDTSCGRQLPFVCEKKT</sequence>
<name>A0A9W9YGY7_9CNID</name>
<dbReference type="Pfam" id="PF00059">
    <property type="entry name" value="Lectin_C"/>
    <property type="match status" value="1"/>
</dbReference>
<dbReference type="SMART" id="SM00034">
    <property type="entry name" value="CLECT"/>
    <property type="match status" value="1"/>
</dbReference>
<dbReference type="InterPro" id="IPR016187">
    <property type="entry name" value="CTDL_fold"/>
</dbReference>
<dbReference type="PROSITE" id="PS00615">
    <property type="entry name" value="C_TYPE_LECTIN_1"/>
    <property type="match status" value="1"/>
</dbReference>
<keyword evidence="1 3" id="KW-0732">Signal</keyword>
<dbReference type="AlphaFoldDB" id="A0A9W9YGY7"/>
<dbReference type="InterPro" id="IPR013320">
    <property type="entry name" value="ConA-like_dom_sf"/>
</dbReference>
<dbReference type="PANTHER" id="PTHR22803">
    <property type="entry name" value="MANNOSE, PHOSPHOLIPASE, LECTIN RECEPTOR RELATED"/>
    <property type="match status" value="1"/>
</dbReference>
<dbReference type="InterPro" id="IPR016186">
    <property type="entry name" value="C-type_lectin-like/link_sf"/>
</dbReference>
<evidence type="ECO:0000256" key="2">
    <source>
        <dbReference type="ARBA" id="ARBA00023157"/>
    </source>
</evidence>
<dbReference type="Pfam" id="PF13385">
    <property type="entry name" value="Laminin_G_3"/>
    <property type="match status" value="1"/>
</dbReference>